<dbReference type="PROSITE" id="PS01228">
    <property type="entry name" value="COF_1"/>
    <property type="match status" value="1"/>
</dbReference>
<dbReference type="SUPFAM" id="SSF56784">
    <property type="entry name" value="HAD-like"/>
    <property type="match status" value="1"/>
</dbReference>
<organism evidence="1 2">
    <name type="scientific">Xylanibacter brevis</name>
    <dbReference type="NCBI Taxonomy" id="83231"/>
    <lineage>
        <taxon>Bacteria</taxon>
        <taxon>Pseudomonadati</taxon>
        <taxon>Bacteroidota</taxon>
        <taxon>Bacteroidia</taxon>
        <taxon>Bacteroidales</taxon>
        <taxon>Prevotellaceae</taxon>
        <taxon>Xylanibacter</taxon>
    </lineage>
</organism>
<sequence>MDHQYALFFDIDGTLVSFKTHQIPPSTILALTQAKANGARIYISTGRPYYILNNLKPIEHLIDGYITTNGAHCFVGERTVRRVPIAPADVDLILNDCRQNDDACLVCTESRMVPFNSKECIARIFEHDLAVTNIDYDTPLDVAMEEPVYQLSAFFDAHHESLLMPQVPHCVSGRWHPEFTDITHCDADKGKGLIAMAEAEGIDMSHTIAFGDGGNDMSIILKAGTGIAMGNAIPELKAAATYVTTSVDDDGILLALRHYGII</sequence>
<reference evidence="1 2" key="1">
    <citation type="submission" date="2020-12" db="EMBL/GenBank/DDBJ databases">
        <title>Whole genome sequences of gut porcine anaerobes.</title>
        <authorList>
            <person name="Kubasova T."/>
            <person name="Jahodarova E."/>
            <person name="Rychlik I."/>
        </authorList>
    </citation>
    <scope>NUCLEOTIDE SEQUENCE [LARGE SCALE GENOMIC DNA]</scope>
    <source>
        <strain evidence="1 2">An925</strain>
    </source>
</reference>
<accession>A0ABS9CHF8</accession>
<dbReference type="NCBIfam" id="TIGR01484">
    <property type="entry name" value="HAD-SF-IIB"/>
    <property type="match status" value="1"/>
</dbReference>
<dbReference type="Gene3D" id="3.40.50.1000">
    <property type="entry name" value="HAD superfamily/HAD-like"/>
    <property type="match status" value="1"/>
</dbReference>
<dbReference type="EMBL" id="JADYTN010000020">
    <property type="protein sequence ID" value="MCF2564290.1"/>
    <property type="molecule type" value="Genomic_DNA"/>
</dbReference>
<keyword evidence="2" id="KW-1185">Reference proteome</keyword>
<comment type="caution">
    <text evidence="1">The sequence shown here is derived from an EMBL/GenBank/DDBJ whole genome shotgun (WGS) entry which is preliminary data.</text>
</comment>
<dbReference type="NCBIfam" id="TIGR00099">
    <property type="entry name" value="Cof-subfamily"/>
    <property type="match status" value="1"/>
</dbReference>
<dbReference type="InterPro" id="IPR036412">
    <property type="entry name" value="HAD-like_sf"/>
</dbReference>
<dbReference type="SFLD" id="SFLDG01140">
    <property type="entry name" value="C2.B:_Phosphomannomutase_and_P"/>
    <property type="match status" value="1"/>
</dbReference>
<dbReference type="SFLD" id="SFLDS00003">
    <property type="entry name" value="Haloacid_Dehalogenase"/>
    <property type="match status" value="1"/>
</dbReference>
<evidence type="ECO:0000313" key="1">
    <source>
        <dbReference type="EMBL" id="MCF2564290.1"/>
    </source>
</evidence>
<dbReference type="Pfam" id="PF08282">
    <property type="entry name" value="Hydrolase_3"/>
    <property type="match status" value="1"/>
</dbReference>
<name>A0ABS9CHF8_9BACT</name>
<dbReference type="PROSITE" id="PS01229">
    <property type="entry name" value="COF_2"/>
    <property type="match status" value="1"/>
</dbReference>
<dbReference type="GO" id="GO:0016787">
    <property type="term" value="F:hydrolase activity"/>
    <property type="evidence" value="ECO:0007669"/>
    <property type="project" value="UniProtKB-KW"/>
</dbReference>
<evidence type="ECO:0000313" key="2">
    <source>
        <dbReference type="Proteomes" id="UP001200470"/>
    </source>
</evidence>
<proteinExistence type="predicted"/>
<dbReference type="InterPro" id="IPR006379">
    <property type="entry name" value="HAD-SF_hydro_IIB"/>
</dbReference>
<dbReference type="Proteomes" id="UP001200470">
    <property type="component" value="Unassembled WGS sequence"/>
</dbReference>
<protein>
    <submittedName>
        <fullName evidence="1">Cof-type HAD-IIB family hydrolase</fullName>
    </submittedName>
</protein>
<dbReference type="InterPro" id="IPR000150">
    <property type="entry name" value="Cof"/>
</dbReference>
<dbReference type="InterPro" id="IPR023214">
    <property type="entry name" value="HAD_sf"/>
</dbReference>
<dbReference type="RefSeq" id="WP_094447623.1">
    <property type="nucleotide sequence ID" value="NZ_JADYTN010000020.1"/>
</dbReference>
<dbReference type="Gene3D" id="3.30.1240.10">
    <property type="match status" value="1"/>
</dbReference>
<dbReference type="PANTHER" id="PTHR10000:SF25">
    <property type="entry name" value="PHOSPHATASE YKRA-RELATED"/>
    <property type="match status" value="1"/>
</dbReference>
<keyword evidence="1" id="KW-0378">Hydrolase</keyword>
<gene>
    <name evidence="1" type="ORF">I6E12_09210</name>
</gene>
<dbReference type="PANTHER" id="PTHR10000">
    <property type="entry name" value="PHOSPHOSERINE PHOSPHATASE"/>
    <property type="match status" value="1"/>
</dbReference>